<dbReference type="EMBL" id="KB908866">
    <property type="protein sequence ID" value="EOA81530.1"/>
    <property type="molecule type" value="Genomic_DNA"/>
</dbReference>
<dbReference type="RefSeq" id="XP_008030685.1">
    <property type="nucleotide sequence ID" value="XM_008032494.1"/>
</dbReference>
<organism evidence="2 3">
    <name type="scientific">Exserohilum turcicum (strain 28A)</name>
    <name type="common">Northern leaf blight fungus</name>
    <name type="synonym">Setosphaeria turcica</name>
    <dbReference type="NCBI Taxonomy" id="671987"/>
    <lineage>
        <taxon>Eukaryota</taxon>
        <taxon>Fungi</taxon>
        <taxon>Dikarya</taxon>
        <taxon>Ascomycota</taxon>
        <taxon>Pezizomycotina</taxon>
        <taxon>Dothideomycetes</taxon>
        <taxon>Pleosporomycetidae</taxon>
        <taxon>Pleosporales</taxon>
        <taxon>Pleosporineae</taxon>
        <taxon>Pleosporaceae</taxon>
        <taxon>Exserohilum</taxon>
    </lineage>
</organism>
<proteinExistence type="predicted"/>
<sequence>MSYTTAARTITITTSISTMRILRLSVPRGMACEKRACYVLSRPSRLPSRFLSPSRFQIQHYNARPMHAHYLSTAELGKRDLHGEGNGSGGIAGNGGIAGHGEGEEKSRYWDRELLMLTFSPVDPGSTVLVELPRGEGETGAVESECKSEAEAGADEDEDENENEDVKGKEKVTVEDSDWVFPQWRRGARMWFSYMVF</sequence>
<reference evidence="2 3" key="1">
    <citation type="journal article" date="2012" name="PLoS Pathog.">
        <title>Diverse lifestyles and strategies of plant pathogenesis encoded in the genomes of eighteen Dothideomycetes fungi.</title>
        <authorList>
            <person name="Ohm R.A."/>
            <person name="Feau N."/>
            <person name="Henrissat B."/>
            <person name="Schoch C.L."/>
            <person name="Horwitz B.A."/>
            <person name="Barry K.W."/>
            <person name="Condon B.J."/>
            <person name="Copeland A.C."/>
            <person name="Dhillon B."/>
            <person name="Glaser F."/>
            <person name="Hesse C.N."/>
            <person name="Kosti I."/>
            <person name="LaButti K."/>
            <person name="Lindquist E.A."/>
            <person name="Lucas S."/>
            <person name="Salamov A.A."/>
            <person name="Bradshaw R.E."/>
            <person name="Ciuffetti L."/>
            <person name="Hamelin R.C."/>
            <person name="Kema G.H.J."/>
            <person name="Lawrence C."/>
            <person name="Scott J.A."/>
            <person name="Spatafora J.W."/>
            <person name="Turgeon B.G."/>
            <person name="de Wit P.J.G.M."/>
            <person name="Zhong S."/>
            <person name="Goodwin S.B."/>
            <person name="Grigoriev I.V."/>
        </authorList>
    </citation>
    <scope>NUCLEOTIDE SEQUENCE [LARGE SCALE GENOMIC DNA]</scope>
    <source>
        <strain evidence="3">28A</strain>
    </source>
</reference>
<dbReference type="HOGENOM" id="CLU_1384933_0_0_1"/>
<protein>
    <submittedName>
        <fullName evidence="2">Uncharacterized protein</fullName>
    </submittedName>
</protein>
<feature type="region of interest" description="Disordered" evidence="1">
    <location>
        <begin position="135"/>
        <end position="170"/>
    </location>
</feature>
<dbReference type="GeneID" id="19404012"/>
<name>R0I7I8_EXST2</name>
<evidence type="ECO:0000313" key="3">
    <source>
        <dbReference type="Proteomes" id="UP000016935"/>
    </source>
</evidence>
<feature type="compositionally biased region" description="Gly residues" evidence="1">
    <location>
        <begin position="84"/>
        <end position="100"/>
    </location>
</feature>
<reference evidence="2 3" key="2">
    <citation type="journal article" date="2013" name="PLoS Genet.">
        <title>Comparative genome structure, secondary metabolite, and effector coding capacity across Cochliobolus pathogens.</title>
        <authorList>
            <person name="Condon B.J."/>
            <person name="Leng Y."/>
            <person name="Wu D."/>
            <person name="Bushley K.E."/>
            <person name="Ohm R.A."/>
            <person name="Otillar R."/>
            <person name="Martin J."/>
            <person name="Schackwitz W."/>
            <person name="Grimwood J."/>
            <person name="MohdZainudin N."/>
            <person name="Xue C."/>
            <person name="Wang R."/>
            <person name="Manning V.A."/>
            <person name="Dhillon B."/>
            <person name="Tu Z.J."/>
            <person name="Steffenson B.J."/>
            <person name="Salamov A."/>
            <person name="Sun H."/>
            <person name="Lowry S."/>
            <person name="LaButti K."/>
            <person name="Han J."/>
            <person name="Copeland A."/>
            <person name="Lindquist E."/>
            <person name="Barry K."/>
            <person name="Schmutz J."/>
            <person name="Baker S.E."/>
            <person name="Ciuffetti L.M."/>
            <person name="Grigoriev I.V."/>
            <person name="Zhong S."/>
            <person name="Turgeon B.G."/>
        </authorList>
    </citation>
    <scope>NUCLEOTIDE SEQUENCE [LARGE SCALE GENOMIC DNA]</scope>
    <source>
        <strain evidence="3">28A</strain>
    </source>
</reference>
<dbReference type="AlphaFoldDB" id="R0I7I8"/>
<gene>
    <name evidence="2" type="ORF">SETTUDRAFT_35362</name>
</gene>
<feature type="region of interest" description="Disordered" evidence="1">
    <location>
        <begin position="81"/>
        <end position="103"/>
    </location>
</feature>
<evidence type="ECO:0000256" key="1">
    <source>
        <dbReference type="SAM" id="MobiDB-lite"/>
    </source>
</evidence>
<evidence type="ECO:0000313" key="2">
    <source>
        <dbReference type="EMBL" id="EOA81530.1"/>
    </source>
</evidence>
<accession>R0I7I8</accession>
<feature type="compositionally biased region" description="Acidic residues" evidence="1">
    <location>
        <begin position="152"/>
        <end position="163"/>
    </location>
</feature>
<dbReference type="Proteomes" id="UP000016935">
    <property type="component" value="Unassembled WGS sequence"/>
</dbReference>
<keyword evidence="3" id="KW-1185">Reference proteome</keyword>